<dbReference type="GO" id="GO:0046872">
    <property type="term" value="F:metal ion binding"/>
    <property type="evidence" value="ECO:0007669"/>
    <property type="project" value="UniProtKB-KW"/>
</dbReference>
<reference evidence="8 9" key="1">
    <citation type="submission" date="2012-05" db="EMBL/GenBank/DDBJ databases">
        <title>Genome sequence of Nitritalea halalkaliphila LW7.</title>
        <authorList>
            <person name="Jangir P.K."/>
            <person name="Singh A."/>
            <person name="Shivaji S."/>
            <person name="Sharma R."/>
        </authorList>
    </citation>
    <scope>NUCLEOTIDE SEQUENCE [LARGE SCALE GENOMIC DNA]</scope>
    <source>
        <strain evidence="8 9">LW7</strain>
    </source>
</reference>
<sequence length="229" mass="24897">MLKHRLRYSLLLSALFLLSCGSGSRENEAQETDETASSKGILRIAAAADLRYALDSIVSRYSDPAAIEVIYGSSGKLYEQLSRGAPFHLYFSADIQYPERLVKAGKAGSAVYPYGLGRLVLWQRQGKREQLADLQAPEVRKIAIANPRHAPYGLAAEQALRSSGLYEALRDKLIFGENIAQTAQFVSTGGVEAGIIALALMRGKALHALNPAYTLLPEELHAPLLQALS</sequence>
<evidence type="ECO:0000313" key="8">
    <source>
        <dbReference type="EMBL" id="EIM74101.1"/>
    </source>
</evidence>
<dbReference type="GO" id="GO:0030973">
    <property type="term" value="F:molybdate ion binding"/>
    <property type="evidence" value="ECO:0007669"/>
    <property type="project" value="TreeGrafter"/>
</dbReference>
<dbReference type="InterPro" id="IPR005950">
    <property type="entry name" value="ModA"/>
</dbReference>
<dbReference type="NCBIfam" id="TIGR01256">
    <property type="entry name" value="modA"/>
    <property type="match status" value="1"/>
</dbReference>
<dbReference type="PROSITE" id="PS51257">
    <property type="entry name" value="PROKAR_LIPOPROTEIN"/>
    <property type="match status" value="1"/>
</dbReference>
<dbReference type="Pfam" id="PF13531">
    <property type="entry name" value="SBP_bac_11"/>
    <property type="match status" value="1"/>
</dbReference>
<dbReference type="Proteomes" id="UP000005551">
    <property type="component" value="Unassembled WGS sequence"/>
</dbReference>
<proteinExistence type="inferred from homology"/>
<name>I5BWZ9_9BACT</name>
<feature type="binding site" evidence="6">
    <location>
        <position position="74"/>
    </location>
    <ligand>
        <name>molybdate</name>
        <dbReference type="ChEBI" id="CHEBI:36264"/>
    </ligand>
</feature>
<dbReference type="OrthoDB" id="9785015at2"/>
<evidence type="ECO:0000256" key="6">
    <source>
        <dbReference type="PIRSR" id="PIRSR004846-1"/>
    </source>
</evidence>
<evidence type="ECO:0000256" key="3">
    <source>
        <dbReference type="ARBA" id="ARBA00022723"/>
    </source>
</evidence>
<comment type="caution">
    <text evidence="8">The sequence shown here is derived from an EMBL/GenBank/DDBJ whole genome shotgun (WGS) entry which is preliminary data.</text>
</comment>
<dbReference type="RefSeq" id="WP_009056711.1">
    <property type="nucleotide sequence ID" value="NZ_AJYA01000047.1"/>
</dbReference>
<protein>
    <submittedName>
        <fullName evidence="8">Molybdenum ABC transporter periplasmic molybdate-binding protein</fullName>
    </submittedName>
</protein>
<evidence type="ECO:0000256" key="2">
    <source>
        <dbReference type="ARBA" id="ARBA00022505"/>
    </source>
</evidence>
<keyword evidence="2 6" id="KW-0500">Molybdenum</keyword>
<dbReference type="PANTHER" id="PTHR30632">
    <property type="entry name" value="MOLYBDATE-BINDING PERIPLASMIC PROTEIN"/>
    <property type="match status" value="1"/>
</dbReference>
<comment type="similarity">
    <text evidence="1">Belongs to the bacterial solute-binding protein ModA family.</text>
</comment>
<dbReference type="GO" id="GO:1901359">
    <property type="term" value="F:tungstate binding"/>
    <property type="evidence" value="ECO:0007669"/>
    <property type="project" value="UniProtKB-ARBA"/>
</dbReference>
<evidence type="ECO:0000256" key="1">
    <source>
        <dbReference type="ARBA" id="ARBA00009175"/>
    </source>
</evidence>
<keyword evidence="4 7" id="KW-0732">Signal</keyword>
<evidence type="ECO:0000313" key="9">
    <source>
        <dbReference type="Proteomes" id="UP000005551"/>
    </source>
</evidence>
<gene>
    <name evidence="8" type="ORF">A3SI_16430</name>
</gene>
<organism evidence="8 9">
    <name type="scientific">Nitritalea halalkaliphila LW7</name>
    <dbReference type="NCBI Taxonomy" id="1189621"/>
    <lineage>
        <taxon>Bacteria</taxon>
        <taxon>Pseudomonadati</taxon>
        <taxon>Bacteroidota</taxon>
        <taxon>Cytophagia</taxon>
        <taxon>Cytophagales</taxon>
        <taxon>Cyclobacteriaceae</taxon>
        <taxon>Nitritalea</taxon>
    </lineage>
</organism>
<dbReference type="EMBL" id="AJYA01000047">
    <property type="protein sequence ID" value="EIM74101.1"/>
    <property type="molecule type" value="Genomic_DNA"/>
</dbReference>
<dbReference type="Gene3D" id="3.40.190.10">
    <property type="entry name" value="Periplasmic binding protein-like II"/>
    <property type="match status" value="2"/>
</dbReference>
<dbReference type="FunFam" id="3.40.190.10:FF:000035">
    <property type="entry name" value="Molybdate ABC transporter substrate-binding protein"/>
    <property type="match status" value="1"/>
</dbReference>
<evidence type="ECO:0000256" key="4">
    <source>
        <dbReference type="ARBA" id="ARBA00022729"/>
    </source>
</evidence>
<feature type="binding site" evidence="6">
    <location>
        <position position="179"/>
    </location>
    <ligand>
        <name>molybdate</name>
        <dbReference type="ChEBI" id="CHEBI:36264"/>
    </ligand>
</feature>
<dbReference type="GO" id="GO:0015689">
    <property type="term" value="P:molybdate ion transport"/>
    <property type="evidence" value="ECO:0007669"/>
    <property type="project" value="InterPro"/>
</dbReference>
<dbReference type="PANTHER" id="PTHR30632:SF14">
    <property type="entry name" value="TUNGSTATE_MOLYBDATE_CHROMATE-BINDING PROTEIN MODA"/>
    <property type="match status" value="1"/>
</dbReference>
<dbReference type="SUPFAM" id="SSF53850">
    <property type="entry name" value="Periplasmic binding protein-like II"/>
    <property type="match status" value="1"/>
</dbReference>
<feature type="signal peptide" evidence="7">
    <location>
        <begin position="1"/>
        <end position="24"/>
    </location>
</feature>
<dbReference type="AlphaFoldDB" id="I5BWZ9"/>
<dbReference type="STRING" id="1189621.A3SI_16430"/>
<keyword evidence="3 6" id="KW-0479">Metal-binding</keyword>
<feature type="chain" id="PRO_5003700183" evidence="7">
    <location>
        <begin position="25"/>
        <end position="229"/>
    </location>
</feature>
<dbReference type="InterPro" id="IPR050682">
    <property type="entry name" value="ModA/WtpA"/>
</dbReference>
<comment type="subunit">
    <text evidence="5">The complex is composed of two ATP-binding proteins (ModC), two transmembrane proteins (ModB) and a solute-binding protein (ModA).</text>
</comment>
<keyword evidence="9" id="KW-1185">Reference proteome</keyword>
<dbReference type="PIRSF" id="PIRSF004846">
    <property type="entry name" value="ModA"/>
    <property type="match status" value="1"/>
</dbReference>
<accession>I5BWZ9</accession>
<evidence type="ECO:0000256" key="5">
    <source>
        <dbReference type="ARBA" id="ARBA00062515"/>
    </source>
</evidence>
<dbReference type="PATRIC" id="fig|1189621.3.peg.3412"/>
<evidence type="ECO:0000256" key="7">
    <source>
        <dbReference type="SAM" id="SignalP"/>
    </source>
</evidence>